<organism evidence="3 4">
    <name type="scientific">Pyrobaculum ferrireducens</name>
    <dbReference type="NCBI Taxonomy" id="1104324"/>
    <lineage>
        <taxon>Archaea</taxon>
        <taxon>Thermoproteota</taxon>
        <taxon>Thermoprotei</taxon>
        <taxon>Thermoproteales</taxon>
        <taxon>Thermoproteaceae</taxon>
        <taxon>Pyrobaculum</taxon>
    </lineage>
</organism>
<feature type="compositionally biased region" description="Basic residues" evidence="1">
    <location>
        <begin position="293"/>
        <end position="302"/>
    </location>
</feature>
<keyword evidence="4" id="KW-1185">Reference proteome</keyword>
<protein>
    <recommendedName>
        <fullName evidence="2">AAA domain-containing protein</fullName>
    </recommendedName>
</protein>
<dbReference type="PANTHER" id="PTHR13696:SF99">
    <property type="entry name" value="COBYRINIC ACID AC-DIAMIDE SYNTHASE"/>
    <property type="match status" value="1"/>
</dbReference>
<feature type="domain" description="AAA" evidence="2">
    <location>
        <begin position="3"/>
        <end position="174"/>
    </location>
</feature>
<proteinExistence type="predicted"/>
<name>G7VBK9_9CREN</name>
<dbReference type="InterPro" id="IPR025669">
    <property type="entry name" value="AAA_dom"/>
</dbReference>
<dbReference type="GeneID" id="11595258"/>
<dbReference type="PANTHER" id="PTHR13696">
    <property type="entry name" value="P-LOOP CONTAINING NUCLEOSIDE TRIPHOSPHATE HYDROLASE"/>
    <property type="match status" value="1"/>
</dbReference>
<dbReference type="STRING" id="1104324.P186_1000"/>
<evidence type="ECO:0000313" key="3">
    <source>
        <dbReference type="EMBL" id="AET32439.1"/>
    </source>
</evidence>
<dbReference type="InterPro" id="IPR027417">
    <property type="entry name" value="P-loop_NTPase"/>
</dbReference>
<dbReference type="RefSeq" id="WP_014288267.1">
    <property type="nucleotide sequence ID" value="NC_016645.1"/>
</dbReference>
<accession>G7VBK9</accession>
<reference evidence="3 4" key="1">
    <citation type="journal article" date="2012" name="J. Bacteriol.">
        <title>Complete genome sequence of strain 1860, a crenarchaeon of the genus pyrobaculum able to grow with various electron acceptors.</title>
        <authorList>
            <person name="Mardanov A.V."/>
            <person name="Gumerov V.M."/>
            <person name="Slobodkina G.B."/>
            <person name="Beletsky A.V."/>
            <person name="Bonch-Osmolovskaya E.A."/>
            <person name="Ravin N.V."/>
            <person name="Skryabin K.G."/>
        </authorList>
    </citation>
    <scope>NUCLEOTIDE SEQUENCE [LARGE SCALE GENOMIC DNA]</scope>
    <source>
        <strain evidence="3 4">1860</strain>
    </source>
</reference>
<dbReference type="SUPFAM" id="SSF52540">
    <property type="entry name" value="P-loop containing nucleoside triphosphate hydrolases"/>
    <property type="match status" value="1"/>
</dbReference>
<evidence type="ECO:0000313" key="4">
    <source>
        <dbReference type="Proteomes" id="UP000005867"/>
    </source>
</evidence>
<evidence type="ECO:0000256" key="1">
    <source>
        <dbReference type="SAM" id="MobiDB-lite"/>
    </source>
</evidence>
<dbReference type="Pfam" id="PF13614">
    <property type="entry name" value="AAA_31"/>
    <property type="match status" value="1"/>
</dbReference>
<dbReference type="BioCyc" id="PSP1104324:GJSN-978-MONOMER"/>
<dbReference type="OrthoDB" id="36110at2157"/>
<dbReference type="Gene3D" id="3.40.50.300">
    <property type="entry name" value="P-loop containing nucleotide triphosphate hydrolases"/>
    <property type="match status" value="1"/>
</dbReference>
<dbReference type="Proteomes" id="UP000005867">
    <property type="component" value="Chromosome"/>
</dbReference>
<feature type="region of interest" description="Disordered" evidence="1">
    <location>
        <begin position="278"/>
        <end position="319"/>
    </location>
</feature>
<dbReference type="KEGG" id="pyr:P186_1000"/>
<dbReference type="AlphaFoldDB" id="G7VBK9"/>
<dbReference type="eggNOG" id="arCOG00586">
    <property type="taxonomic scope" value="Archaea"/>
</dbReference>
<dbReference type="EMBL" id="CP003098">
    <property type="protein sequence ID" value="AET32439.1"/>
    <property type="molecule type" value="Genomic_DNA"/>
</dbReference>
<evidence type="ECO:0000259" key="2">
    <source>
        <dbReference type="Pfam" id="PF13614"/>
    </source>
</evidence>
<sequence length="319" mass="35381">MPTVAVISASGGAGKTTVALALAYYAAHTLADPRSVLIVDLDPTAGLTLRALGDSGYGDLCQQGKTLYHMDLDFDRGRRVDVEKYATRPGPAAKAISNVALLPPGEDDEGDLAARVEKWFLFGGRDRLAKLLKESQALERYSHVVIDTAPFFDVRYTVAAVAAADVAVVTLRPTVTEITRTIRMLRRLRSAGIEIKPLALFNYDPGRLVRETSTLRELGFKIPGRSSAHPDQKLRQLVERLTAEATPIKTVLQYKRELTDLEFPRTSSDKLDLIICPRGRRDLQTPKPTPTRMPRHLRRRVTTHPPHPTNKTQKTHLPP</sequence>
<dbReference type="HOGENOM" id="CLU_884551_0_0_2"/>
<gene>
    <name evidence="3" type="ORF">P186_1000</name>
</gene>
<dbReference type="InterPro" id="IPR050678">
    <property type="entry name" value="DNA_Partitioning_ATPase"/>
</dbReference>